<comment type="caution">
    <text evidence="2">The sequence shown here is derived from an EMBL/GenBank/DDBJ whole genome shotgun (WGS) entry which is preliminary data.</text>
</comment>
<dbReference type="CDD" id="cd00093">
    <property type="entry name" value="HTH_XRE"/>
    <property type="match status" value="1"/>
</dbReference>
<dbReference type="Gene3D" id="1.10.260.40">
    <property type="entry name" value="lambda repressor-like DNA-binding domains"/>
    <property type="match status" value="1"/>
</dbReference>
<dbReference type="SMART" id="SM00530">
    <property type="entry name" value="HTH_XRE"/>
    <property type="match status" value="1"/>
</dbReference>
<accession>A0ABW1R725</accession>
<organism evidence="2 3">
    <name type="scientific">Lactiplantibacillus dongliensis</name>
    <dbReference type="NCBI Taxonomy" id="2559919"/>
    <lineage>
        <taxon>Bacteria</taxon>
        <taxon>Bacillati</taxon>
        <taxon>Bacillota</taxon>
        <taxon>Bacilli</taxon>
        <taxon>Lactobacillales</taxon>
        <taxon>Lactobacillaceae</taxon>
        <taxon>Lactiplantibacillus</taxon>
    </lineage>
</organism>
<dbReference type="PROSITE" id="PS50943">
    <property type="entry name" value="HTH_CROC1"/>
    <property type="match status" value="1"/>
</dbReference>
<feature type="domain" description="HTH cro/C1-type" evidence="1">
    <location>
        <begin position="33"/>
        <end position="86"/>
    </location>
</feature>
<dbReference type="Proteomes" id="UP001596253">
    <property type="component" value="Unassembled WGS sequence"/>
</dbReference>
<dbReference type="InterPro" id="IPR010982">
    <property type="entry name" value="Lambda_DNA-bd_dom_sf"/>
</dbReference>
<dbReference type="RefSeq" id="WP_137634449.1">
    <property type="nucleotide sequence ID" value="NZ_BJDK01000009.1"/>
</dbReference>
<reference evidence="3" key="1">
    <citation type="journal article" date="2019" name="Int. J. Syst. Evol. Microbiol.">
        <title>The Global Catalogue of Microorganisms (GCM) 10K type strain sequencing project: providing services to taxonomists for standard genome sequencing and annotation.</title>
        <authorList>
            <consortium name="The Broad Institute Genomics Platform"/>
            <consortium name="The Broad Institute Genome Sequencing Center for Infectious Disease"/>
            <person name="Wu L."/>
            <person name="Ma J."/>
        </authorList>
    </citation>
    <scope>NUCLEOTIDE SEQUENCE [LARGE SCALE GENOMIC DNA]</scope>
    <source>
        <strain evidence="3">CCM 8932</strain>
    </source>
</reference>
<dbReference type="Pfam" id="PF01381">
    <property type="entry name" value="HTH_3"/>
    <property type="match status" value="1"/>
</dbReference>
<name>A0ABW1R725_9LACO</name>
<dbReference type="SUPFAM" id="SSF47413">
    <property type="entry name" value="lambda repressor-like DNA-binding domains"/>
    <property type="match status" value="1"/>
</dbReference>
<evidence type="ECO:0000259" key="1">
    <source>
        <dbReference type="PROSITE" id="PS50943"/>
    </source>
</evidence>
<gene>
    <name evidence="2" type="ORF">ACFP3T_09815</name>
</gene>
<protein>
    <submittedName>
        <fullName evidence="2">Helix-turn-helix domain-containing protein</fullName>
    </submittedName>
</protein>
<evidence type="ECO:0000313" key="3">
    <source>
        <dbReference type="Proteomes" id="UP001596253"/>
    </source>
</evidence>
<dbReference type="EMBL" id="JBHSSD010000041">
    <property type="protein sequence ID" value="MFC6164964.1"/>
    <property type="molecule type" value="Genomic_DNA"/>
</dbReference>
<evidence type="ECO:0000313" key="2">
    <source>
        <dbReference type="EMBL" id="MFC6164964.1"/>
    </source>
</evidence>
<sequence>MKVDSLITEELKNSEFAAAYRDEGELLDTAIALYHARELAGLTQAELAERASTTQSTIARIERGDNVSFSKYAQIAHALGKRVKVSFE</sequence>
<keyword evidence="3" id="KW-1185">Reference proteome</keyword>
<proteinExistence type="predicted"/>
<dbReference type="InterPro" id="IPR001387">
    <property type="entry name" value="Cro/C1-type_HTH"/>
</dbReference>